<reference evidence="1" key="2">
    <citation type="submission" date="2023-06" db="EMBL/GenBank/DDBJ databases">
        <authorList>
            <person name="Ma L."/>
            <person name="Liu K.-W."/>
            <person name="Li Z."/>
            <person name="Hsiao Y.-Y."/>
            <person name="Qi Y."/>
            <person name="Fu T."/>
            <person name="Tang G."/>
            <person name="Zhang D."/>
            <person name="Sun W.-H."/>
            <person name="Liu D.-K."/>
            <person name="Li Y."/>
            <person name="Chen G.-Z."/>
            <person name="Liu X.-D."/>
            <person name="Liao X.-Y."/>
            <person name="Jiang Y.-T."/>
            <person name="Yu X."/>
            <person name="Hao Y."/>
            <person name="Huang J."/>
            <person name="Zhao X.-W."/>
            <person name="Ke S."/>
            <person name="Chen Y.-Y."/>
            <person name="Wu W.-L."/>
            <person name="Hsu J.-L."/>
            <person name="Lin Y.-F."/>
            <person name="Huang M.-D."/>
            <person name="Li C.-Y."/>
            <person name="Huang L."/>
            <person name="Wang Z.-W."/>
            <person name="Zhao X."/>
            <person name="Zhong W.-Y."/>
            <person name="Peng D.-H."/>
            <person name="Ahmad S."/>
            <person name="Lan S."/>
            <person name="Zhang J.-S."/>
            <person name="Tsai W.-C."/>
            <person name="Van De Peer Y."/>
            <person name="Liu Z.-J."/>
        </authorList>
    </citation>
    <scope>NUCLEOTIDE SEQUENCE</scope>
    <source>
        <strain evidence="1">SCP</strain>
        <tissue evidence="1">Leaves</tissue>
    </source>
</reference>
<keyword evidence="2" id="KW-1185">Reference proteome</keyword>
<dbReference type="Proteomes" id="UP001179952">
    <property type="component" value="Unassembled WGS sequence"/>
</dbReference>
<proteinExistence type="predicted"/>
<evidence type="ECO:0000313" key="1">
    <source>
        <dbReference type="EMBL" id="KAK1274928.1"/>
    </source>
</evidence>
<gene>
    <name evidence="1" type="ORF">QJS04_geneDACA012867</name>
</gene>
<reference evidence="1" key="1">
    <citation type="journal article" date="2023" name="Nat. Commun.">
        <title>Diploid and tetraploid genomes of Acorus and the evolution of monocots.</title>
        <authorList>
            <person name="Ma L."/>
            <person name="Liu K.W."/>
            <person name="Li Z."/>
            <person name="Hsiao Y.Y."/>
            <person name="Qi Y."/>
            <person name="Fu T."/>
            <person name="Tang G.D."/>
            <person name="Zhang D."/>
            <person name="Sun W.H."/>
            <person name="Liu D.K."/>
            <person name="Li Y."/>
            <person name="Chen G.Z."/>
            <person name="Liu X.D."/>
            <person name="Liao X.Y."/>
            <person name="Jiang Y.T."/>
            <person name="Yu X."/>
            <person name="Hao Y."/>
            <person name="Huang J."/>
            <person name="Zhao X.W."/>
            <person name="Ke S."/>
            <person name="Chen Y.Y."/>
            <person name="Wu W.L."/>
            <person name="Hsu J.L."/>
            <person name="Lin Y.F."/>
            <person name="Huang M.D."/>
            <person name="Li C.Y."/>
            <person name="Huang L."/>
            <person name="Wang Z.W."/>
            <person name="Zhao X."/>
            <person name="Zhong W.Y."/>
            <person name="Peng D.H."/>
            <person name="Ahmad S."/>
            <person name="Lan S."/>
            <person name="Zhang J.S."/>
            <person name="Tsai W.C."/>
            <person name="Van de Peer Y."/>
            <person name="Liu Z.J."/>
        </authorList>
    </citation>
    <scope>NUCLEOTIDE SEQUENCE</scope>
    <source>
        <strain evidence="1">SCP</strain>
    </source>
</reference>
<dbReference type="AlphaFoldDB" id="A0AAV9BFW4"/>
<evidence type="ECO:0000313" key="2">
    <source>
        <dbReference type="Proteomes" id="UP001179952"/>
    </source>
</evidence>
<accession>A0AAV9BFW4</accession>
<sequence>MLRPQEDGGGGDPLQAWSRPKINGCLIELVQLEILHYEACDCEPILLLGRKHFAGVDTRIRLSRIRVGRAEDENLKTGHYIK</sequence>
<dbReference type="EMBL" id="JAUJYN010000003">
    <property type="protein sequence ID" value="KAK1274928.1"/>
    <property type="molecule type" value="Genomic_DNA"/>
</dbReference>
<protein>
    <submittedName>
        <fullName evidence="1">40S ribosomal protein S16</fullName>
    </submittedName>
</protein>
<comment type="caution">
    <text evidence="1">The sequence shown here is derived from an EMBL/GenBank/DDBJ whole genome shotgun (WGS) entry which is preliminary data.</text>
</comment>
<name>A0AAV9BFW4_ACOGR</name>
<keyword evidence="1" id="KW-0687">Ribonucleoprotein</keyword>
<organism evidence="1 2">
    <name type="scientific">Acorus gramineus</name>
    <name type="common">Dwarf sweet flag</name>
    <dbReference type="NCBI Taxonomy" id="55184"/>
    <lineage>
        <taxon>Eukaryota</taxon>
        <taxon>Viridiplantae</taxon>
        <taxon>Streptophyta</taxon>
        <taxon>Embryophyta</taxon>
        <taxon>Tracheophyta</taxon>
        <taxon>Spermatophyta</taxon>
        <taxon>Magnoliopsida</taxon>
        <taxon>Liliopsida</taxon>
        <taxon>Acoraceae</taxon>
        <taxon>Acorus</taxon>
    </lineage>
</organism>
<keyword evidence="1" id="KW-0689">Ribosomal protein</keyword>
<dbReference type="GO" id="GO:0005840">
    <property type="term" value="C:ribosome"/>
    <property type="evidence" value="ECO:0007669"/>
    <property type="project" value="UniProtKB-KW"/>
</dbReference>